<keyword evidence="3" id="KW-1185">Reference proteome</keyword>
<protein>
    <recommendedName>
        <fullName evidence="4">Hsp70 family protein</fullName>
    </recommendedName>
</protein>
<comment type="caution">
    <text evidence="2">The sequence shown here is derived from an EMBL/GenBank/DDBJ whole genome shotgun (WGS) entry which is preliminary data.</text>
</comment>
<dbReference type="EMBL" id="JAUTDP010000004">
    <property type="protein sequence ID" value="KAK3399752.1"/>
    <property type="molecule type" value="Genomic_DNA"/>
</dbReference>
<evidence type="ECO:0008006" key="4">
    <source>
        <dbReference type="Google" id="ProtNLM"/>
    </source>
</evidence>
<reference evidence="2" key="1">
    <citation type="journal article" date="2023" name="Mol. Phylogenet. Evol.">
        <title>Genome-scale phylogeny and comparative genomics of the fungal order Sordariales.</title>
        <authorList>
            <person name="Hensen N."/>
            <person name="Bonometti L."/>
            <person name="Westerberg I."/>
            <person name="Brannstrom I.O."/>
            <person name="Guillou S."/>
            <person name="Cros-Aarteil S."/>
            <person name="Calhoun S."/>
            <person name="Haridas S."/>
            <person name="Kuo A."/>
            <person name="Mondo S."/>
            <person name="Pangilinan J."/>
            <person name="Riley R."/>
            <person name="LaButti K."/>
            <person name="Andreopoulos B."/>
            <person name="Lipzen A."/>
            <person name="Chen C."/>
            <person name="Yan M."/>
            <person name="Daum C."/>
            <person name="Ng V."/>
            <person name="Clum A."/>
            <person name="Steindorff A."/>
            <person name="Ohm R.A."/>
            <person name="Martin F."/>
            <person name="Silar P."/>
            <person name="Natvig D.O."/>
            <person name="Lalanne C."/>
            <person name="Gautier V."/>
            <person name="Ament-Velasquez S.L."/>
            <person name="Kruys A."/>
            <person name="Hutchinson M.I."/>
            <person name="Powell A.J."/>
            <person name="Barry K."/>
            <person name="Miller A.N."/>
            <person name="Grigoriev I.V."/>
            <person name="Debuchy R."/>
            <person name="Gladieux P."/>
            <person name="Hiltunen Thoren M."/>
            <person name="Johannesson H."/>
        </authorList>
    </citation>
    <scope>NUCLEOTIDE SEQUENCE</scope>
    <source>
        <strain evidence="2">FGSC 1904</strain>
    </source>
</reference>
<evidence type="ECO:0000313" key="3">
    <source>
        <dbReference type="Proteomes" id="UP001281003"/>
    </source>
</evidence>
<feature type="region of interest" description="Disordered" evidence="1">
    <location>
        <begin position="598"/>
        <end position="620"/>
    </location>
</feature>
<proteinExistence type="predicted"/>
<reference evidence="2" key="2">
    <citation type="submission" date="2023-07" db="EMBL/GenBank/DDBJ databases">
        <authorList>
            <consortium name="Lawrence Berkeley National Laboratory"/>
            <person name="Haridas S."/>
            <person name="Hensen N."/>
            <person name="Bonometti L."/>
            <person name="Westerberg I."/>
            <person name="Brannstrom I.O."/>
            <person name="Guillou S."/>
            <person name="Cros-Aarteil S."/>
            <person name="Calhoun S."/>
            <person name="Kuo A."/>
            <person name="Mondo S."/>
            <person name="Pangilinan J."/>
            <person name="Riley R."/>
            <person name="LaButti K."/>
            <person name="Andreopoulos B."/>
            <person name="Lipzen A."/>
            <person name="Chen C."/>
            <person name="Yanf M."/>
            <person name="Daum C."/>
            <person name="Ng V."/>
            <person name="Clum A."/>
            <person name="Steindorff A."/>
            <person name="Ohm R."/>
            <person name="Martin F."/>
            <person name="Silar P."/>
            <person name="Natvig D."/>
            <person name="Lalanne C."/>
            <person name="Gautier V."/>
            <person name="Ament-velasquez S.L."/>
            <person name="Kruys A."/>
            <person name="Hutchinson M.I."/>
            <person name="Powell A.J."/>
            <person name="Barry K."/>
            <person name="Miller A.N."/>
            <person name="Grigoriev I.V."/>
            <person name="Debuchy R."/>
            <person name="Gladieux P."/>
            <person name="Thoren M.H."/>
            <person name="Johannesson H."/>
        </authorList>
    </citation>
    <scope>NUCLEOTIDE SEQUENCE</scope>
    <source>
        <strain evidence="2">FGSC 1904</strain>
    </source>
</reference>
<dbReference type="InterPro" id="IPR043129">
    <property type="entry name" value="ATPase_NBD"/>
</dbReference>
<dbReference type="SUPFAM" id="SSF53067">
    <property type="entry name" value="Actin-like ATPase domain"/>
    <property type="match status" value="1"/>
</dbReference>
<evidence type="ECO:0000313" key="2">
    <source>
        <dbReference type="EMBL" id="KAK3399752.1"/>
    </source>
</evidence>
<sequence length="620" mass="69862">MESLSNALGEKVCIGIDFGSTGIRGYALSNGKIGKCFPNTNASLMGLDGMSFPTHGYIYDDNGPIYLPHKLAVNRDPEALKYGFYLLSGDPYPLMKRLRNAFNNQLKVKLETGITQVLQNLRAEILQNDAFKAHGWRIGDLSVTVPNQWTLEFEEVYTKLLARAFNWGLDEAKNRIFYITETDALAHFLLTSEEYVLVAKLLRGQDQQRAVLVLDFGGHNTNGAIFWVQSKKNQEPKFFMHGDAFTIGCGGQHLYYNLLQACENKYRAKLGMPPGNWLPAAAREQIRQKWLLECRHIWGPGDYLSGPYAFHIFDDSFNHVPLIFEKKEIDAIWYDTYHAGLDVIEEALQNLKRMTSKPQGGCMPISLVTQAGGSMGNKPLNGQVQGLVEKWRVDENAVVNKMGLDDDTVRLAKGGPRAVVDMITIQSFFQQGAAIGLQLKQHRSDEWDDSSAAVFYFCTRTESYRGWFDCELDGIKAGDEFRLVCDPWYADKNPNMRNRDPDTLPRLSAERGYVLLEGQPSVLPRPEHDGKCFIKADVKRNGNTMELILNMALVAKPNRARYNRYKLVERRLPLYYDGGNKVVHLGARDKPLEEMIRTGADGPRAPTNPADFLNSIGDSP</sequence>
<dbReference type="AlphaFoldDB" id="A0AAE0PH99"/>
<name>A0AAE0PH99_SORBR</name>
<organism evidence="2 3">
    <name type="scientific">Sordaria brevicollis</name>
    <dbReference type="NCBI Taxonomy" id="83679"/>
    <lineage>
        <taxon>Eukaryota</taxon>
        <taxon>Fungi</taxon>
        <taxon>Dikarya</taxon>
        <taxon>Ascomycota</taxon>
        <taxon>Pezizomycotina</taxon>
        <taxon>Sordariomycetes</taxon>
        <taxon>Sordariomycetidae</taxon>
        <taxon>Sordariales</taxon>
        <taxon>Sordariaceae</taxon>
        <taxon>Sordaria</taxon>
    </lineage>
</organism>
<accession>A0AAE0PH99</accession>
<evidence type="ECO:0000256" key="1">
    <source>
        <dbReference type="SAM" id="MobiDB-lite"/>
    </source>
</evidence>
<dbReference type="Proteomes" id="UP001281003">
    <property type="component" value="Unassembled WGS sequence"/>
</dbReference>
<gene>
    <name evidence="2" type="ORF">B0T20DRAFT_495887</name>
</gene>